<dbReference type="GO" id="GO:0005634">
    <property type="term" value="C:nucleus"/>
    <property type="evidence" value="ECO:0007669"/>
    <property type="project" value="TreeGrafter"/>
</dbReference>
<proteinExistence type="predicted"/>
<dbReference type="STRING" id="933084.A0A067Q355"/>
<dbReference type="PANTHER" id="PTHR15410">
    <property type="entry name" value="HIRA-INTERACTING PROTEIN 3"/>
    <property type="match status" value="1"/>
</dbReference>
<feature type="region of interest" description="Disordered" evidence="1">
    <location>
        <begin position="406"/>
        <end position="456"/>
    </location>
</feature>
<evidence type="ECO:0000256" key="1">
    <source>
        <dbReference type="SAM" id="MobiDB-lite"/>
    </source>
</evidence>
<keyword evidence="3" id="KW-1185">Reference proteome</keyword>
<dbReference type="InParanoid" id="A0A067Q355"/>
<feature type="region of interest" description="Disordered" evidence="1">
    <location>
        <begin position="127"/>
        <end position="328"/>
    </location>
</feature>
<gene>
    <name evidence="2" type="ORF">JAAARDRAFT_30914</name>
</gene>
<dbReference type="HOGENOM" id="CLU_050251_0_0_1"/>
<evidence type="ECO:0000313" key="3">
    <source>
        <dbReference type="Proteomes" id="UP000027265"/>
    </source>
</evidence>
<feature type="compositionally biased region" description="Basic and acidic residues" evidence="1">
    <location>
        <begin position="308"/>
        <end position="328"/>
    </location>
</feature>
<evidence type="ECO:0000313" key="2">
    <source>
        <dbReference type="EMBL" id="KDQ61478.1"/>
    </source>
</evidence>
<name>A0A067Q355_9AGAM</name>
<protein>
    <submittedName>
        <fullName evidence="2">Uncharacterized protein</fullName>
    </submittedName>
</protein>
<accession>A0A067Q355</accession>
<feature type="compositionally biased region" description="Basic and acidic residues" evidence="1">
    <location>
        <begin position="127"/>
        <end position="145"/>
    </location>
</feature>
<dbReference type="EMBL" id="KL197712">
    <property type="protein sequence ID" value="KDQ61478.1"/>
    <property type="molecule type" value="Genomic_DNA"/>
</dbReference>
<feature type="compositionally biased region" description="Low complexity" evidence="1">
    <location>
        <begin position="190"/>
        <end position="201"/>
    </location>
</feature>
<dbReference type="Proteomes" id="UP000027265">
    <property type="component" value="Unassembled WGS sequence"/>
</dbReference>
<reference evidence="3" key="1">
    <citation type="journal article" date="2014" name="Proc. Natl. Acad. Sci. U.S.A.">
        <title>Extensive sampling of basidiomycete genomes demonstrates inadequacy of the white-rot/brown-rot paradigm for wood decay fungi.</title>
        <authorList>
            <person name="Riley R."/>
            <person name="Salamov A.A."/>
            <person name="Brown D.W."/>
            <person name="Nagy L.G."/>
            <person name="Floudas D."/>
            <person name="Held B.W."/>
            <person name="Levasseur A."/>
            <person name="Lombard V."/>
            <person name="Morin E."/>
            <person name="Otillar R."/>
            <person name="Lindquist E.A."/>
            <person name="Sun H."/>
            <person name="LaButti K.M."/>
            <person name="Schmutz J."/>
            <person name="Jabbour D."/>
            <person name="Luo H."/>
            <person name="Baker S.E."/>
            <person name="Pisabarro A.G."/>
            <person name="Walton J.D."/>
            <person name="Blanchette R.A."/>
            <person name="Henrissat B."/>
            <person name="Martin F."/>
            <person name="Cullen D."/>
            <person name="Hibbett D.S."/>
            <person name="Grigoriev I.V."/>
        </authorList>
    </citation>
    <scope>NUCLEOTIDE SEQUENCE [LARGE SCALE GENOMIC DNA]</scope>
    <source>
        <strain evidence="3">MUCL 33604</strain>
    </source>
</reference>
<dbReference type="OrthoDB" id="552755at2759"/>
<dbReference type="PANTHER" id="PTHR15410:SF2">
    <property type="entry name" value="HIRA-INTERACTING PROTEIN 3"/>
    <property type="match status" value="1"/>
</dbReference>
<feature type="compositionally biased region" description="Basic and acidic residues" evidence="1">
    <location>
        <begin position="406"/>
        <end position="424"/>
    </location>
</feature>
<dbReference type="InterPro" id="IPR037647">
    <property type="entry name" value="HIRIP3"/>
</dbReference>
<sequence length="456" mass="49906">MQKQVLQFVSLKSTCRESRVTFNASLQARDLCLRSNGLLLATLRSPLKRPRISTSPAPEMSDPDPKAISVEVEKIVRDAKRREALHTLTPRIIRAAVEQALLLPEGLLATKEYKNIVKEAVDAAVKDTASVKDAEEASKKPESKRPTAPTKRAKKLQPSADSGEEDSIDPRPLSPTIPGPAAEPKKKSGPTKSKSSGAAKANKTRKGPSSASVIEDSDDDNESPNASTSKVAPTKVSTKEDASENEREEPPKKRLKTAQKPTFSETAKKPLAILCSSDAEKSESEMSVLLDDPPKKGRKKGANQGSSKGKEPTKRKPRSSGKELSKDEGEIKRLKSFVVACGVRKVWSKEFQGLDQPSQQIKHLKEILAGLGMTGRLSLEKAKAIKEKREFAQELEDVNNFAKEMAVKGRQDRKTRGGKQVDKEASDEELEEPTSKPRKKNARQSIMAFLGDESDE</sequence>
<feature type="compositionally biased region" description="Basic and acidic residues" evidence="1">
    <location>
        <begin position="237"/>
        <end position="252"/>
    </location>
</feature>
<organism evidence="2 3">
    <name type="scientific">Jaapia argillacea MUCL 33604</name>
    <dbReference type="NCBI Taxonomy" id="933084"/>
    <lineage>
        <taxon>Eukaryota</taxon>
        <taxon>Fungi</taxon>
        <taxon>Dikarya</taxon>
        <taxon>Basidiomycota</taxon>
        <taxon>Agaricomycotina</taxon>
        <taxon>Agaricomycetes</taxon>
        <taxon>Agaricomycetidae</taxon>
        <taxon>Jaapiales</taxon>
        <taxon>Jaapiaceae</taxon>
        <taxon>Jaapia</taxon>
    </lineage>
</organism>
<dbReference type="AlphaFoldDB" id="A0A067Q355"/>